<evidence type="ECO:0000256" key="1">
    <source>
        <dbReference type="SAM" id="MobiDB-lite"/>
    </source>
</evidence>
<proteinExistence type="predicted"/>
<sequence length="120" mass="14151">MTQTRNDPTSLDPKRTLIGTKSEPNPSRPKHVHSYKYTLYNQLTTKTLHKKRLPLPSALQLTYITFDFRSKLRHNHQTPKVHICYRNCSNNLNSNLCLIYFKVSQKTRKHHQNKLLKAQP</sequence>
<organism evidence="2 3">
    <name type="scientific">Helianthus annuus</name>
    <name type="common">Common sunflower</name>
    <dbReference type="NCBI Taxonomy" id="4232"/>
    <lineage>
        <taxon>Eukaryota</taxon>
        <taxon>Viridiplantae</taxon>
        <taxon>Streptophyta</taxon>
        <taxon>Embryophyta</taxon>
        <taxon>Tracheophyta</taxon>
        <taxon>Spermatophyta</taxon>
        <taxon>Magnoliopsida</taxon>
        <taxon>eudicotyledons</taxon>
        <taxon>Gunneridae</taxon>
        <taxon>Pentapetalae</taxon>
        <taxon>asterids</taxon>
        <taxon>campanulids</taxon>
        <taxon>Asterales</taxon>
        <taxon>Asteraceae</taxon>
        <taxon>Asteroideae</taxon>
        <taxon>Heliantheae alliance</taxon>
        <taxon>Heliantheae</taxon>
        <taxon>Helianthus</taxon>
    </lineage>
</organism>
<comment type="caution">
    <text evidence="2">The sequence shown here is derived from an EMBL/GenBank/DDBJ whole genome shotgun (WGS) entry which is preliminary data.</text>
</comment>
<dbReference type="Proteomes" id="UP000215914">
    <property type="component" value="Unassembled WGS sequence"/>
</dbReference>
<dbReference type="AlphaFoldDB" id="A0A9K3N1N7"/>
<keyword evidence="3" id="KW-1185">Reference proteome</keyword>
<evidence type="ECO:0000313" key="3">
    <source>
        <dbReference type="Proteomes" id="UP000215914"/>
    </source>
</evidence>
<protein>
    <submittedName>
        <fullName evidence="2">Uncharacterized protein</fullName>
    </submittedName>
</protein>
<name>A0A9K3N1N7_HELAN</name>
<dbReference type="EMBL" id="MNCJ02000326">
    <property type="protein sequence ID" value="KAF5783784.1"/>
    <property type="molecule type" value="Genomic_DNA"/>
</dbReference>
<dbReference type="Gramene" id="mRNA:HanXRQr2_Chr11g0511851">
    <property type="protein sequence ID" value="CDS:HanXRQr2_Chr11g0511851.1"/>
    <property type="gene ID" value="HanXRQr2_Chr11g0511851"/>
</dbReference>
<reference evidence="2" key="2">
    <citation type="submission" date="2020-06" db="EMBL/GenBank/DDBJ databases">
        <title>Helianthus annuus Genome sequencing and assembly Release 2.</title>
        <authorList>
            <person name="Gouzy J."/>
            <person name="Langlade N."/>
            <person name="Munos S."/>
        </authorList>
    </citation>
    <scope>NUCLEOTIDE SEQUENCE</scope>
    <source>
        <tissue evidence="2">Leaves</tissue>
    </source>
</reference>
<gene>
    <name evidence="2" type="ORF">HanXRQr2_Chr11g0511851</name>
</gene>
<accession>A0A9K3N1N7</accession>
<reference evidence="2" key="1">
    <citation type="journal article" date="2017" name="Nature">
        <title>The sunflower genome provides insights into oil metabolism, flowering and Asterid evolution.</title>
        <authorList>
            <person name="Badouin H."/>
            <person name="Gouzy J."/>
            <person name="Grassa C.J."/>
            <person name="Murat F."/>
            <person name="Staton S.E."/>
            <person name="Cottret L."/>
            <person name="Lelandais-Briere C."/>
            <person name="Owens G.L."/>
            <person name="Carrere S."/>
            <person name="Mayjonade B."/>
            <person name="Legrand L."/>
            <person name="Gill N."/>
            <person name="Kane N.C."/>
            <person name="Bowers J.E."/>
            <person name="Hubner S."/>
            <person name="Bellec A."/>
            <person name="Berard A."/>
            <person name="Berges H."/>
            <person name="Blanchet N."/>
            <person name="Boniface M.C."/>
            <person name="Brunel D."/>
            <person name="Catrice O."/>
            <person name="Chaidir N."/>
            <person name="Claudel C."/>
            <person name="Donnadieu C."/>
            <person name="Faraut T."/>
            <person name="Fievet G."/>
            <person name="Helmstetter N."/>
            <person name="King M."/>
            <person name="Knapp S.J."/>
            <person name="Lai Z."/>
            <person name="Le Paslier M.C."/>
            <person name="Lippi Y."/>
            <person name="Lorenzon L."/>
            <person name="Mandel J.R."/>
            <person name="Marage G."/>
            <person name="Marchand G."/>
            <person name="Marquand E."/>
            <person name="Bret-Mestries E."/>
            <person name="Morien E."/>
            <person name="Nambeesan S."/>
            <person name="Nguyen T."/>
            <person name="Pegot-Espagnet P."/>
            <person name="Pouilly N."/>
            <person name="Raftis F."/>
            <person name="Sallet E."/>
            <person name="Schiex T."/>
            <person name="Thomas J."/>
            <person name="Vandecasteele C."/>
            <person name="Vares D."/>
            <person name="Vear F."/>
            <person name="Vautrin S."/>
            <person name="Crespi M."/>
            <person name="Mangin B."/>
            <person name="Burke J.M."/>
            <person name="Salse J."/>
            <person name="Munos S."/>
            <person name="Vincourt P."/>
            <person name="Rieseberg L.H."/>
            <person name="Langlade N.B."/>
        </authorList>
    </citation>
    <scope>NUCLEOTIDE SEQUENCE</scope>
    <source>
        <tissue evidence="2">Leaves</tissue>
    </source>
</reference>
<evidence type="ECO:0000313" key="2">
    <source>
        <dbReference type="EMBL" id="KAF5783784.1"/>
    </source>
</evidence>
<feature type="region of interest" description="Disordered" evidence="1">
    <location>
        <begin position="1"/>
        <end position="32"/>
    </location>
</feature>